<dbReference type="EMBL" id="JAULJE010000002">
    <property type="protein sequence ID" value="KAK1345662.1"/>
    <property type="molecule type" value="Genomic_DNA"/>
</dbReference>
<evidence type="ECO:0000313" key="3">
    <source>
        <dbReference type="Proteomes" id="UP001177744"/>
    </source>
</evidence>
<proteinExistence type="predicted"/>
<sequence length="76" mass="8827">MSFRGGGRGGFSRGGGGGGFNRGGGSNNHFRGEVAAFPRRRRRFPRRRRRRQRRIWTRGWPRRLSTKARTKDLQNK</sequence>
<comment type="caution">
    <text evidence="2">The sequence shown here is derived from an EMBL/GenBank/DDBJ whole genome shotgun (WGS) entry which is preliminary data.</text>
</comment>
<feature type="compositionally biased region" description="Gly residues" evidence="1">
    <location>
        <begin position="1"/>
        <end position="26"/>
    </location>
</feature>
<gene>
    <name evidence="2" type="ORF">QTO34_008126</name>
</gene>
<dbReference type="Proteomes" id="UP001177744">
    <property type="component" value="Unassembled WGS sequence"/>
</dbReference>
<evidence type="ECO:0000256" key="1">
    <source>
        <dbReference type="SAM" id="MobiDB-lite"/>
    </source>
</evidence>
<feature type="compositionally biased region" description="Basic residues" evidence="1">
    <location>
        <begin position="38"/>
        <end position="68"/>
    </location>
</feature>
<protein>
    <submittedName>
        <fullName evidence="2">Uncharacterized protein</fullName>
    </submittedName>
</protein>
<reference evidence="2" key="1">
    <citation type="submission" date="2023-06" db="EMBL/GenBank/DDBJ databases">
        <title>Reference genome for the Northern bat (Eptesicus nilssonii), a most northern bat species.</title>
        <authorList>
            <person name="Laine V.N."/>
            <person name="Pulliainen A.T."/>
            <person name="Lilley T.M."/>
        </authorList>
    </citation>
    <scope>NUCLEOTIDE SEQUENCE</scope>
    <source>
        <strain evidence="2">BLF_Eptnil</strain>
        <tissue evidence="2">Kidney</tissue>
    </source>
</reference>
<keyword evidence="3" id="KW-1185">Reference proteome</keyword>
<name>A0AA40LVX5_CNENI</name>
<dbReference type="AlphaFoldDB" id="A0AA40LVX5"/>
<accession>A0AA40LVX5</accession>
<organism evidence="2 3">
    <name type="scientific">Cnephaeus nilssonii</name>
    <name type="common">Northern bat</name>
    <name type="synonym">Eptesicus nilssonii</name>
    <dbReference type="NCBI Taxonomy" id="3371016"/>
    <lineage>
        <taxon>Eukaryota</taxon>
        <taxon>Metazoa</taxon>
        <taxon>Chordata</taxon>
        <taxon>Craniata</taxon>
        <taxon>Vertebrata</taxon>
        <taxon>Euteleostomi</taxon>
        <taxon>Mammalia</taxon>
        <taxon>Eutheria</taxon>
        <taxon>Laurasiatheria</taxon>
        <taxon>Chiroptera</taxon>
        <taxon>Yangochiroptera</taxon>
        <taxon>Vespertilionidae</taxon>
        <taxon>Cnephaeus</taxon>
    </lineage>
</organism>
<evidence type="ECO:0000313" key="2">
    <source>
        <dbReference type="EMBL" id="KAK1345662.1"/>
    </source>
</evidence>
<feature type="region of interest" description="Disordered" evidence="1">
    <location>
        <begin position="1"/>
        <end position="76"/>
    </location>
</feature>